<sequence length="93" mass="10564">MARFVVNCQRTFSECTRLALSDNVETGSGPIITRMETMQRSISWARGRLIEPDLADEMQDIISEFLQELRTLTQQQVGQGYRARQVVGRTTIG</sequence>
<protein>
    <submittedName>
        <fullName evidence="1">Uncharacterized protein</fullName>
    </submittedName>
</protein>
<dbReference type="OrthoDB" id="2686689at2759"/>
<evidence type="ECO:0000313" key="2">
    <source>
        <dbReference type="Proteomes" id="UP001152803"/>
    </source>
</evidence>
<organism evidence="1 2">
    <name type="scientific">Conger conger</name>
    <name type="common">Conger eel</name>
    <name type="synonym">Muraena conger</name>
    <dbReference type="NCBI Taxonomy" id="82655"/>
    <lineage>
        <taxon>Eukaryota</taxon>
        <taxon>Metazoa</taxon>
        <taxon>Chordata</taxon>
        <taxon>Craniata</taxon>
        <taxon>Vertebrata</taxon>
        <taxon>Euteleostomi</taxon>
        <taxon>Actinopterygii</taxon>
        <taxon>Neopterygii</taxon>
        <taxon>Teleostei</taxon>
        <taxon>Anguilliformes</taxon>
        <taxon>Congridae</taxon>
        <taxon>Conger</taxon>
    </lineage>
</organism>
<dbReference type="Proteomes" id="UP001152803">
    <property type="component" value="Unassembled WGS sequence"/>
</dbReference>
<evidence type="ECO:0000313" key="1">
    <source>
        <dbReference type="EMBL" id="KAJ8272157.1"/>
    </source>
</evidence>
<reference evidence="1" key="1">
    <citation type="journal article" date="2023" name="Science">
        <title>Genome structures resolve the early diversification of teleost fishes.</title>
        <authorList>
            <person name="Parey E."/>
            <person name="Louis A."/>
            <person name="Montfort J."/>
            <person name="Bouchez O."/>
            <person name="Roques C."/>
            <person name="Iampietro C."/>
            <person name="Lluch J."/>
            <person name="Castinel A."/>
            <person name="Donnadieu C."/>
            <person name="Desvignes T."/>
            <person name="Floi Bucao C."/>
            <person name="Jouanno E."/>
            <person name="Wen M."/>
            <person name="Mejri S."/>
            <person name="Dirks R."/>
            <person name="Jansen H."/>
            <person name="Henkel C."/>
            <person name="Chen W.J."/>
            <person name="Zahm M."/>
            <person name="Cabau C."/>
            <person name="Klopp C."/>
            <person name="Thompson A.W."/>
            <person name="Robinson-Rechavi M."/>
            <person name="Braasch I."/>
            <person name="Lecointre G."/>
            <person name="Bobe J."/>
            <person name="Postlethwait J.H."/>
            <person name="Berthelot C."/>
            <person name="Roest Crollius H."/>
            <person name="Guiguen Y."/>
        </authorList>
    </citation>
    <scope>NUCLEOTIDE SEQUENCE</scope>
    <source>
        <strain evidence="1">Concon-B</strain>
    </source>
</reference>
<keyword evidence="2" id="KW-1185">Reference proteome</keyword>
<name>A0A9Q1I050_CONCO</name>
<comment type="caution">
    <text evidence="1">The sequence shown here is derived from an EMBL/GenBank/DDBJ whole genome shotgun (WGS) entry which is preliminary data.</text>
</comment>
<proteinExistence type="predicted"/>
<dbReference type="AlphaFoldDB" id="A0A9Q1I050"/>
<gene>
    <name evidence="1" type="ORF">COCON_G00110160</name>
</gene>
<accession>A0A9Q1I050</accession>
<dbReference type="EMBL" id="JAFJMO010000007">
    <property type="protein sequence ID" value="KAJ8272157.1"/>
    <property type="molecule type" value="Genomic_DNA"/>
</dbReference>